<keyword evidence="7 10" id="KW-0067">ATP-binding</keyword>
<evidence type="ECO:0000256" key="8">
    <source>
        <dbReference type="ARBA" id="ARBA00022917"/>
    </source>
</evidence>
<dbReference type="GO" id="GO:0006424">
    <property type="term" value="P:glutamyl-tRNA aminoacylation"/>
    <property type="evidence" value="ECO:0007669"/>
    <property type="project" value="UniProtKB-UniRule"/>
</dbReference>
<keyword evidence="14" id="KW-1185">Reference proteome</keyword>
<dbReference type="PANTHER" id="PTHR43311">
    <property type="entry name" value="GLUTAMATE--TRNA LIGASE"/>
    <property type="match status" value="1"/>
</dbReference>
<evidence type="ECO:0000259" key="11">
    <source>
        <dbReference type="Pfam" id="PF00749"/>
    </source>
</evidence>
<keyword evidence="5 10" id="KW-0436">Ligase</keyword>
<evidence type="ECO:0000256" key="10">
    <source>
        <dbReference type="HAMAP-Rule" id="MF_00022"/>
    </source>
</evidence>
<dbReference type="Pfam" id="PF19269">
    <property type="entry name" value="Anticodon_2"/>
    <property type="match status" value="1"/>
</dbReference>
<feature type="binding site" evidence="10">
    <location>
        <position position="125"/>
    </location>
    <ligand>
        <name>Zn(2+)</name>
        <dbReference type="ChEBI" id="CHEBI:29105"/>
    </ligand>
</feature>
<dbReference type="EC" id="6.1.1.17" evidence="10"/>
<dbReference type="PROSITE" id="PS00178">
    <property type="entry name" value="AA_TRNA_LIGASE_I"/>
    <property type="match status" value="1"/>
</dbReference>
<proteinExistence type="inferred from homology"/>
<evidence type="ECO:0000256" key="5">
    <source>
        <dbReference type="ARBA" id="ARBA00022598"/>
    </source>
</evidence>
<feature type="domain" description="Aminoacyl-tRNA synthetase class I anticodon-binding" evidence="12">
    <location>
        <begin position="320"/>
        <end position="460"/>
    </location>
</feature>
<comment type="caution">
    <text evidence="13">The sequence shown here is derived from an EMBL/GenBank/DDBJ whole genome shotgun (WGS) entry which is preliminary data.</text>
</comment>
<evidence type="ECO:0000256" key="6">
    <source>
        <dbReference type="ARBA" id="ARBA00022741"/>
    </source>
</evidence>
<comment type="subcellular location">
    <subcellularLocation>
        <location evidence="1 10">Cytoplasm</location>
    </subcellularLocation>
</comment>
<dbReference type="FunFam" id="3.40.50.620:FF:000007">
    <property type="entry name" value="Glutamate--tRNA ligase"/>
    <property type="match status" value="1"/>
</dbReference>
<dbReference type="Gene3D" id="3.40.50.620">
    <property type="entry name" value="HUPs"/>
    <property type="match status" value="1"/>
</dbReference>
<dbReference type="NCBIfam" id="TIGR00464">
    <property type="entry name" value="gltX_bact"/>
    <property type="match status" value="1"/>
</dbReference>
<dbReference type="Gene3D" id="1.10.10.350">
    <property type="match status" value="1"/>
</dbReference>
<dbReference type="SUPFAM" id="SSF52374">
    <property type="entry name" value="Nucleotidylyl transferase"/>
    <property type="match status" value="1"/>
</dbReference>
<evidence type="ECO:0000256" key="7">
    <source>
        <dbReference type="ARBA" id="ARBA00022840"/>
    </source>
</evidence>
<feature type="domain" description="Glutamyl/glutaminyl-tRNA synthetase class Ib catalytic" evidence="11">
    <location>
        <begin position="2"/>
        <end position="304"/>
    </location>
</feature>
<dbReference type="RefSeq" id="WP_077278500.1">
    <property type="nucleotide sequence ID" value="NZ_MVBK01000040.1"/>
</dbReference>
<dbReference type="GO" id="GO:0004818">
    <property type="term" value="F:glutamate-tRNA ligase activity"/>
    <property type="evidence" value="ECO:0007669"/>
    <property type="project" value="UniProtKB-UniRule"/>
</dbReference>
<evidence type="ECO:0000256" key="9">
    <source>
        <dbReference type="ARBA" id="ARBA00023146"/>
    </source>
</evidence>
<dbReference type="STRING" id="108003.B1C78_07325"/>
<accession>A0A1V3NJH9</accession>
<dbReference type="PRINTS" id="PR00987">
    <property type="entry name" value="TRNASYNTHGLU"/>
</dbReference>
<dbReference type="InterPro" id="IPR014729">
    <property type="entry name" value="Rossmann-like_a/b/a_fold"/>
</dbReference>
<keyword evidence="6 10" id="KW-0547">Nucleotide-binding</keyword>
<evidence type="ECO:0000259" key="12">
    <source>
        <dbReference type="Pfam" id="PF19269"/>
    </source>
</evidence>
<evidence type="ECO:0000256" key="3">
    <source>
        <dbReference type="ARBA" id="ARBA00011245"/>
    </source>
</evidence>
<feature type="short sequence motif" description="'HIGH' region" evidence="10">
    <location>
        <begin position="9"/>
        <end position="19"/>
    </location>
</feature>
<evidence type="ECO:0000313" key="14">
    <source>
        <dbReference type="Proteomes" id="UP000189462"/>
    </source>
</evidence>
<dbReference type="AlphaFoldDB" id="A0A1V3NJH9"/>
<dbReference type="InterPro" id="IPR000924">
    <property type="entry name" value="Glu/Gln-tRNA-synth"/>
</dbReference>
<reference evidence="13 14" key="1">
    <citation type="submission" date="2017-02" db="EMBL/GenBank/DDBJ databases">
        <title>Genomic diversity within the haloalkaliphilic genus Thioalkalivibrio.</title>
        <authorList>
            <person name="Ahn A.-C."/>
            <person name="Meier-Kolthoff J."/>
            <person name="Overmars L."/>
            <person name="Richter M."/>
            <person name="Woyke T."/>
            <person name="Sorokin D.Y."/>
            <person name="Muyzer G."/>
        </authorList>
    </citation>
    <scope>NUCLEOTIDE SEQUENCE [LARGE SCALE GENOMIC DNA]</scope>
    <source>
        <strain evidence="13 14">ALJD</strain>
    </source>
</reference>
<evidence type="ECO:0000256" key="2">
    <source>
        <dbReference type="ARBA" id="ARBA00007894"/>
    </source>
</evidence>
<comment type="catalytic activity">
    <reaction evidence="10">
        <text>tRNA(Glu) + L-glutamate + ATP = L-glutamyl-tRNA(Glu) + AMP + diphosphate</text>
        <dbReference type="Rhea" id="RHEA:23540"/>
        <dbReference type="Rhea" id="RHEA-COMP:9663"/>
        <dbReference type="Rhea" id="RHEA-COMP:9680"/>
        <dbReference type="ChEBI" id="CHEBI:29985"/>
        <dbReference type="ChEBI" id="CHEBI:30616"/>
        <dbReference type="ChEBI" id="CHEBI:33019"/>
        <dbReference type="ChEBI" id="CHEBI:78442"/>
        <dbReference type="ChEBI" id="CHEBI:78520"/>
        <dbReference type="ChEBI" id="CHEBI:456215"/>
        <dbReference type="EC" id="6.1.1.17"/>
    </reaction>
</comment>
<evidence type="ECO:0000256" key="1">
    <source>
        <dbReference type="ARBA" id="ARBA00004496"/>
    </source>
</evidence>
<keyword evidence="10" id="KW-0862">Zinc</keyword>
<evidence type="ECO:0000256" key="4">
    <source>
        <dbReference type="ARBA" id="ARBA00022490"/>
    </source>
</evidence>
<dbReference type="InterPro" id="IPR020058">
    <property type="entry name" value="Glu/Gln-tRNA-synth_Ib_cat-dom"/>
</dbReference>
<keyword evidence="4 10" id="KW-0963">Cytoplasm</keyword>
<dbReference type="GO" id="GO:0005829">
    <property type="term" value="C:cytosol"/>
    <property type="evidence" value="ECO:0007669"/>
    <property type="project" value="TreeGrafter"/>
</dbReference>
<dbReference type="Proteomes" id="UP000189462">
    <property type="component" value="Unassembled WGS sequence"/>
</dbReference>
<comment type="cofactor">
    <cofactor evidence="10">
        <name>Zn(2+)</name>
        <dbReference type="ChEBI" id="CHEBI:29105"/>
    </cofactor>
    <text evidence="10">Binds 1 zinc ion per subunit.</text>
</comment>
<dbReference type="InterPro" id="IPR033910">
    <property type="entry name" value="GluRS_core"/>
</dbReference>
<dbReference type="HAMAP" id="MF_00022">
    <property type="entry name" value="Glu_tRNA_synth_type1"/>
    <property type="match status" value="1"/>
</dbReference>
<dbReference type="GO" id="GO:0005524">
    <property type="term" value="F:ATP binding"/>
    <property type="evidence" value="ECO:0007669"/>
    <property type="project" value="UniProtKB-UniRule"/>
</dbReference>
<keyword evidence="8 10" id="KW-0648">Protein biosynthesis</keyword>
<keyword evidence="10" id="KW-0479">Metal-binding</keyword>
<dbReference type="InterPro" id="IPR001412">
    <property type="entry name" value="aa-tRNA-synth_I_CS"/>
</dbReference>
<dbReference type="OrthoDB" id="9807503at2"/>
<name>A0A1V3NJH9_9GAMM</name>
<comment type="similarity">
    <text evidence="2 10">Belongs to the class-I aminoacyl-tRNA synthetase family. Glutamate--tRNA ligase type 1 subfamily.</text>
</comment>
<sequence length="470" mass="53109">MKVRTRFAPSPTGYLHIGGARTALFSWLYARKHGGDFVLRVEDTDLARSNAESVNAILEGMNWLGLEYDEGPFYQTQRFERYREVVQRLLDEGKAYHCYCTKEELDAMRAEQMASKQKPRYDGRCRHRTEPREGVEPVVRFRNADDGVTVVEDMVRGRVVFQNSELDDLIIARSDGSPTYNLTVVVDDWDMQITHVIRGDDHLNNTPRQINILKALDVEPPKYAHLPMILGPDGTKLSKRHGAVSVMQYRDDGFLPEALINYLVRLGWSHGDQEVFTLEELIELFDIVDVNHSASAINPDKLLWLNQHYIKHSDPDHVARHLSWHMGNHGIDPSAPPPLREVVTAQRERAKTLAEMAANSVYFYRDFEDYEEKAARKNLTGDARPVLQALHAALEALGDWTAEAIHAAVEGVAERLELKLGKVAQPLRVAVTGGSVSPPIDQTLALLGKDRTLARIGRALDYMEARSEEA</sequence>
<feature type="short sequence motif" description="'KMSKS' region" evidence="10">
    <location>
        <begin position="236"/>
        <end position="240"/>
    </location>
</feature>
<dbReference type="GO" id="GO:0008270">
    <property type="term" value="F:zinc ion binding"/>
    <property type="evidence" value="ECO:0007669"/>
    <property type="project" value="UniProtKB-UniRule"/>
</dbReference>
<feature type="binding site" evidence="10">
    <location>
        <position position="100"/>
    </location>
    <ligand>
        <name>Zn(2+)</name>
        <dbReference type="ChEBI" id="CHEBI:29105"/>
    </ligand>
</feature>
<dbReference type="InterPro" id="IPR008925">
    <property type="entry name" value="aa_tRNA-synth_I_cd-bd_sf"/>
</dbReference>
<evidence type="ECO:0000313" key="13">
    <source>
        <dbReference type="EMBL" id="OOG25221.1"/>
    </source>
</evidence>
<feature type="binding site" evidence="10">
    <location>
        <position position="98"/>
    </location>
    <ligand>
        <name>Zn(2+)</name>
        <dbReference type="ChEBI" id="CHEBI:29105"/>
    </ligand>
</feature>
<dbReference type="Pfam" id="PF00749">
    <property type="entry name" value="tRNA-synt_1c"/>
    <property type="match status" value="1"/>
</dbReference>
<dbReference type="SUPFAM" id="SSF48163">
    <property type="entry name" value="An anticodon-binding domain of class I aminoacyl-tRNA synthetases"/>
    <property type="match status" value="1"/>
</dbReference>
<feature type="binding site" evidence="10">
    <location>
        <position position="239"/>
    </location>
    <ligand>
        <name>ATP</name>
        <dbReference type="ChEBI" id="CHEBI:30616"/>
    </ligand>
</feature>
<dbReference type="InterPro" id="IPR004527">
    <property type="entry name" value="Glu-tRNA-ligase_bac/mito"/>
</dbReference>
<dbReference type="InterPro" id="IPR045462">
    <property type="entry name" value="aa-tRNA-synth_I_cd-bd"/>
</dbReference>
<dbReference type="PANTHER" id="PTHR43311:SF2">
    <property type="entry name" value="GLUTAMATE--TRNA LIGASE, MITOCHONDRIAL-RELATED"/>
    <property type="match status" value="1"/>
</dbReference>
<feature type="binding site" evidence="10">
    <location>
        <position position="127"/>
    </location>
    <ligand>
        <name>Zn(2+)</name>
        <dbReference type="ChEBI" id="CHEBI:29105"/>
    </ligand>
</feature>
<protein>
    <recommendedName>
        <fullName evidence="10">Glutamate--tRNA ligase</fullName>
        <ecNumber evidence="10">6.1.1.17</ecNumber>
    </recommendedName>
    <alternativeName>
        <fullName evidence="10">Glutamyl-tRNA synthetase</fullName>
        <shortName evidence="10">GluRS</shortName>
    </alternativeName>
</protein>
<comment type="subunit">
    <text evidence="3 10">Monomer.</text>
</comment>
<comment type="function">
    <text evidence="10">Catalyzes the attachment of glutamate to tRNA(Glu) in a two-step reaction: glutamate is first activated by ATP to form Glu-AMP and then transferred to the acceptor end of tRNA(Glu).</text>
</comment>
<dbReference type="InterPro" id="IPR020751">
    <property type="entry name" value="aa-tRNA-synth_I_codon-bd_sub2"/>
</dbReference>
<dbReference type="InterPro" id="IPR049940">
    <property type="entry name" value="GluQ/Sye"/>
</dbReference>
<dbReference type="GO" id="GO:0000049">
    <property type="term" value="F:tRNA binding"/>
    <property type="evidence" value="ECO:0007669"/>
    <property type="project" value="InterPro"/>
</dbReference>
<dbReference type="CDD" id="cd00808">
    <property type="entry name" value="GluRS_core"/>
    <property type="match status" value="1"/>
</dbReference>
<gene>
    <name evidence="10" type="primary">gltX</name>
    <name evidence="13" type="ORF">B1C78_07325</name>
</gene>
<organism evidence="13 14">
    <name type="scientific">Thioalkalivibrio denitrificans</name>
    <dbReference type="NCBI Taxonomy" id="108003"/>
    <lineage>
        <taxon>Bacteria</taxon>
        <taxon>Pseudomonadati</taxon>
        <taxon>Pseudomonadota</taxon>
        <taxon>Gammaproteobacteria</taxon>
        <taxon>Chromatiales</taxon>
        <taxon>Ectothiorhodospiraceae</taxon>
        <taxon>Thioalkalivibrio</taxon>
    </lineage>
</organism>
<keyword evidence="9 10" id="KW-0030">Aminoacyl-tRNA synthetase</keyword>
<dbReference type="EMBL" id="MVBK01000040">
    <property type="protein sequence ID" value="OOG25221.1"/>
    <property type="molecule type" value="Genomic_DNA"/>
</dbReference>